<dbReference type="AlphaFoldDB" id="A0A423TXZ8"/>
<proteinExistence type="predicted"/>
<feature type="compositionally biased region" description="Polar residues" evidence="1">
    <location>
        <begin position="262"/>
        <end position="276"/>
    </location>
</feature>
<sequence>MPTLSTSQPGASATHHITSPPYPPSYSRTNPPYTTSLSLQQPIITKLTIPTKTTTSQYPAYRQRITHTNYNLLPTHPLRPADCKTQTYPPSPRRSAPPQSNYPTDTQDQHQTTTKPHGPQHKRYLDPPLSLPPLIDPYLLKSRERPSEHPTASDLILPRWTPIPLRAHEPTPAQATAITRETEISTLRLIIVSKANAGGGGSPEQIQSGTRREKRGGGKQQLPEKDRTEHRRNKNREKATNTQHRPPSNDINPHTAHHRTTNEQPAQRTNKQQTAHTTRDHGAQKMRREHSQGNHPHKHQTTIAHPTQAKHTGKEEKRRGNDKKGERGAQEPNKTLTHTKDSRTKIEKNREGIQEFPFSRRGLRVNILLKVVAWDLLSA</sequence>
<keyword evidence="3" id="KW-1185">Reference proteome</keyword>
<evidence type="ECO:0000313" key="3">
    <source>
        <dbReference type="Proteomes" id="UP000283509"/>
    </source>
</evidence>
<feature type="region of interest" description="Disordered" evidence="1">
    <location>
        <begin position="1"/>
        <end position="38"/>
    </location>
</feature>
<dbReference type="Proteomes" id="UP000283509">
    <property type="component" value="Unassembled WGS sequence"/>
</dbReference>
<dbReference type="EMBL" id="QCYY01000990">
    <property type="protein sequence ID" value="ROT81325.1"/>
    <property type="molecule type" value="Genomic_DNA"/>
</dbReference>
<feature type="compositionally biased region" description="Low complexity" evidence="1">
    <location>
        <begin position="25"/>
        <end position="38"/>
    </location>
</feature>
<protein>
    <submittedName>
        <fullName evidence="2">Uncharacterized protein</fullName>
    </submittedName>
</protein>
<accession>A0A423TXZ8</accession>
<feature type="compositionally biased region" description="Polar residues" evidence="1">
    <location>
        <begin position="240"/>
        <end position="252"/>
    </location>
</feature>
<feature type="compositionally biased region" description="Basic and acidic residues" evidence="1">
    <location>
        <begin position="312"/>
        <end position="329"/>
    </location>
</feature>
<comment type="caution">
    <text evidence="2">The sequence shown here is derived from an EMBL/GenBank/DDBJ whole genome shotgun (WGS) entry which is preliminary data.</text>
</comment>
<reference evidence="2 3" key="1">
    <citation type="submission" date="2018-04" db="EMBL/GenBank/DDBJ databases">
        <authorList>
            <person name="Zhang X."/>
            <person name="Yuan J."/>
            <person name="Li F."/>
            <person name="Xiang J."/>
        </authorList>
    </citation>
    <scope>NUCLEOTIDE SEQUENCE [LARGE SCALE GENOMIC DNA]</scope>
    <source>
        <tissue evidence="2">Muscle</tissue>
    </source>
</reference>
<evidence type="ECO:0000256" key="1">
    <source>
        <dbReference type="SAM" id="MobiDB-lite"/>
    </source>
</evidence>
<gene>
    <name evidence="2" type="ORF">C7M84_025507</name>
</gene>
<organism evidence="2 3">
    <name type="scientific">Penaeus vannamei</name>
    <name type="common">Whiteleg shrimp</name>
    <name type="synonym">Litopenaeus vannamei</name>
    <dbReference type="NCBI Taxonomy" id="6689"/>
    <lineage>
        <taxon>Eukaryota</taxon>
        <taxon>Metazoa</taxon>
        <taxon>Ecdysozoa</taxon>
        <taxon>Arthropoda</taxon>
        <taxon>Crustacea</taxon>
        <taxon>Multicrustacea</taxon>
        <taxon>Malacostraca</taxon>
        <taxon>Eumalacostraca</taxon>
        <taxon>Eucarida</taxon>
        <taxon>Decapoda</taxon>
        <taxon>Dendrobranchiata</taxon>
        <taxon>Penaeoidea</taxon>
        <taxon>Penaeidae</taxon>
        <taxon>Penaeus</taxon>
    </lineage>
</organism>
<evidence type="ECO:0000313" key="2">
    <source>
        <dbReference type="EMBL" id="ROT81325.1"/>
    </source>
</evidence>
<reference evidence="2 3" key="2">
    <citation type="submission" date="2019-01" db="EMBL/GenBank/DDBJ databases">
        <title>The decoding of complex shrimp genome reveals the adaptation for benthos swimmer, frequently molting mechanism and breeding impact on genome.</title>
        <authorList>
            <person name="Sun Y."/>
            <person name="Gao Y."/>
            <person name="Yu Y."/>
        </authorList>
    </citation>
    <scope>NUCLEOTIDE SEQUENCE [LARGE SCALE GENOMIC DNA]</scope>
    <source>
        <tissue evidence="2">Muscle</tissue>
    </source>
</reference>
<feature type="compositionally biased region" description="Low complexity" evidence="1">
    <location>
        <begin position="93"/>
        <end position="114"/>
    </location>
</feature>
<feature type="compositionally biased region" description="Polar residues" evidence="1">
    <location>
        <begin position="1"/>
        <end position="17"/>
    </location>
</feature>
<feature type="region of interest" description="Disordered" evidence="1">
    <location>
        <begin position="195"/>
        <end position="345"/>
    </location>
</feature>
<name>A0A423TXZ8_PENVA</name>
<feature type="region of interest" description="Disordered" evidence="1">
    <location>
        <begin position="69"/>
        <end position="130"/>
    </location>
</feature>